<dbReference type="OrthoDB" id="191315at2759"/>
<evidence type="ECO:0000256" key="2">
    <source>
        <dbReference type="PIRNR" id="PIRNR001365"/>
    </source>
</evidence>
<dbReference type="Gene3D" id="3.20.20.70">
    <property type="entry name" value="Aldolase class I"/>
    <property type="match status" value="1"/>
</dbReference>
<protein>
    <submittedName>
        <fullName evidence="5">Uncharacterized protein</fullName>
    </submittedName>
</protein>
<dbReference type="InterPro" id="IPR002220">
    <property type="entry name" value="DapA-like"/>
</dbReference>
<dbReference type="PANTHER" id="PTHR12128:SF66">
    <property type="entry name" value="4-HYDROXY-2-OXOGLUTARATE ALDOLASE, MITOCHONDRIAL"/>
    <property type="match status" value="1"/>
</dbReference>
<evidence type="ECO:0000256" key="3">
    <source>
        <dbReference type="PIRSR" id="PIRSR001365-1"/>
    </source>
</evidence>
<dbReference type="PRINTS" id="PR00146">
    <property type="entry name" value="DHPICSNTHASE"/>
</dbReference>
<dbReference type="SMART" id="SM01130">
    <property type="entry name" value="DHDPS"/>
    <property type="match status" value="1"/>
</dbReference>
<comment type="caution">
    <text evidence="5">The sequence shown here is derived from an EMBL/GenBank/DDBJ whole genome shotgun (WGS) entry which is preliminary data.</text>
</comment>
<dbReference type="InterPro" id="IPR013785">
    <property type="entry name" value="Aldolase_TIM"/>
</dbReference>
<feature type="active site" description="Proton donor/acceptor" evidence="3">
    <location>
        <position position="147"/>
    </location>
</feature>
<comment type="similarity">
    <text evidence="2">Belongs to the DapA family.</text>
</comment>
<evidence type="ECO:0000313" key="5">
    <source>
        <dbReference type="EMBL" id="CDO56662.1"/>
    </source>
</evidence>
<dbReference type="SUPFAM" id="SSF51569">
    <property type="entry name" value="Aldolase"/>
    <property type="match status" value="1"/>
</dbReference>
<feature type="binding site" evidence="4">
    <location>
        <position position="217"/>
    </location>
    <ligand>
        <name>pyruvate</name>
        <dbReference type="ChEBI" id="CHEBI:15361"/>
    </ligand>
</feature>
<gene>
    <name evidence="5" type="ORF">BN980_GECA16s01033g</name>
</gene>
<reference evidence="5" key="1">
    <citation type="submission" date="2014-03" db="EMBL/GenBank/DDBJ databases">
        <authorList>
            <person name="Casaregola S."/>
        </authorList>
    </citation>
    <scope>NUCLEOTIDE SEQUENCE [LARGE SCALE GENOMIC DNA]</scope>
    <source>
        <strain evidence="5">CLIB 918</strain>
    </source>
</reference>
<sequence length="317" mass="34125">MTSDRFTRGIYAPIPTFFKTNSPPGGIDVELVKKHVLTIARAGVKGVLTCGSYGEGPLTSREERIELVKAIRETFDANGFEDRVILHGVSDNSYLTAIQNACDAYDAGADGVLATPPGYYAGQINDSFLINYYTQLADHSPLPVHLYSFPAVSAGIDLTSDLIIKLMKHPNIVGAKFTCGNVGKITRVLHVDPSFRALSGYADFLVPAVALGSVGAIAGPANIIPSVLVNLFEDIESGDFATAFKLQKNVAVYDNEISSMGIEGTKIILSRFYGRPAGSPSESVRAPPNNYTPEQVEKLVELGNKYFKLEKETVGSK</sequence>
<dbReference type="CDD" id="cd00408">
    <property type="entry name" value="DHDPS-like"/>
    <property type="match status" value="1"/>
</dbReference>
<feature type="active site" description="Schiff-base intermediate with substrate" evidence="3">
    <location>
        <position position="176"/>
    </location>
</feature>
<evidence type="ECO:0000313" key="6">
    <source>
        <dbReference type="Proteomes" id="UP000242525"/>
    </source>
</evidence>
<dbReference type="EMBL" id="CCBN010000016">
    <property type="protein sequence ID" value="CDO56662.1"/>
    <property type="molecule type" value="Genomic_DNA"/>
</dbReference>
<evidence type="ECO:0000256" key="4">
    <source>
        <dbReference type="PIRSR" id="PIRSR001365-2"/>
    </source>
</evidence>
<dbReference type="Proteomes" id="UP000242525">
    <property type="component" value="Unassembled WGS sequence"/>
</dbReference>
<dbReference type="PIRSF" id="PIRSF001365">
    <property type="entry name" value="DHDPS"/>
    <property type="match status" value="1"/>
</dbReference>
<evidence type="ECO:0000256" key="1">
    <source>
        <dbReference type="ARBA" id="ARBA00023239"/>
    </source>
</evidence>
<dbReference type="GO" id="GO:0008840">
    <property type="term" value="F:4-hydroxy-tetrahydrodipicolinate synthase activity"/>
    <property type="evidence" value="ECO:0007669"/>
    <property type="project" value="TreeGrafter"/>
</dbReference>
<dbReference type="STRING" id="1173061.A0A0J9XH43"/>
<keyword evidence="1 2" id="KW-0456">Lyase</keyword>
<dbReference type="AlphaFoldDB" id="A0A0J9XH43"/>
<organism evidence="5 6">
    <name type="scientific">Geotrichum candidum</name>
    <name type="common">Oospora lactis</name>
    <name type="synonym">Dipodascus geotrichum</name>
    <dbReference type="NCBI Taxonomy" id="1173061"/>
    <lineage>
        <taxon>Eukaryota</taxon>
        <taxon>Fungi</taxon>
        <taxon>Dikarya</taxon>
        <taxon>Ascomycota</taxon>
        <taxon>Saccharomycotina</taxon>
        <taxon>Dipodascomycetes</taxon>
        <taxon>Dipodascales</taxon>
        <taxon>Dipodascaceae</taxon>
        <taxon>Geotrichum</taxon>
    </lineage>
</organism>
<proteinExistence type="inferred from homology"/>
<name>A0A0J9XH43_GEOCN</name>
<dbReference type="PANTHER" id="PTHR12128">
    <property type="entry name" value="DIHYDRODIPICOLINATE SYNTHASE"/>
    <property type="match status" value="1"/>
</dbReference>
<keyword evidence="6" id="KW-1185">Reference proteome</keyword>
<accession>A0A0J9XH43</accession>
<dbReference type="Pfam" id="PF00701">
    <property type="entry name" value="DHDPS"/>
    <property type="match status" value="1"/>
</dbReference>